<name>A0A364RFY1_9BACT</name>
<evidence type="ECO:0000313" key="2">
    <source>
        <dbReference type="Proteomes" id="UP000251692"/>
    </source>
</evidence>
<dbReference type="SUPFAM" id="SSF142906">
    <property type="entry name" value="YjbR-like"/>
    <property type="match status" value="1"/>
</dbReference>
<dbReference type="PANTHER" id="PTHR35145:SF1">
    <property type="entry name" value="CYTOPLASMIC PROTEIN"/>
    <property type="match status" value="1"/>
</dbReference>
<keyword evidence="2" id="KW-1185">Reference proteome</keyword>
<dbReference type="Pfam" id="PF04237">
    <property type="entry name" value="YjbR"/>
    <property type="match status" value="1"/>
</dbReference>
<protein>
    <submittedName>
        <fullName evidence="1">MmcQ/YjbR family DNA-binding protein</fullName>
    </submittedName>
</protein>
<dbReference type="InterPro" id="IPR058532">
    <property type="entry name" value="YjbR/MT2646/Rv2570-like"/>
</dbReference>
<dbReference type="Gene3D" id="3.90.1150.30">
    <property type="match status" value="1"/>
</dbReference>
<dbReference type="RefSeq" id="WP_112305400.1">
    <property type="nucleotide sequence ID" value="NZ_QMDV01000002.1"/>
</dbReference>
<accession>A0A364RFY1</accession>
<organism evidence="1 2">
    <name type="scientific">Pontibacter arcticus</name>
    <dbReference type="NCBI Taxonomy" id="2080288"/>
    <lineage>
        <taxon>Bacteria</taxon>
        <taxon>Pseudomonadati</taxon>
        <taxon>Bacteroidota</taxon>
        <taxon>Cytophagia</taxon>
        <taxon>Cytophagales</taxon>
        <taxon>Hymenobacteraceae</taxon>
        <taxon>Pontibacter</taxon>
    </lineage>
</organism>
<dbReference type="InterPro" id="IPR007351">
    <property type="entry name" value="YjbR"/>
</dbReference>
<dbReference type="Proteomes" id="UP000251692">
    <property type="component" value="Unassembled WGS sequence"/>
</dbReference>
<dbReference type="PANTHER" id="PTHR35145">
    <property type="entry name" value="CYTOPLASMIC PROTEIN-RELATED"/>
    <property type="match status" value="1"/>
</dbReference>
<reference evidence="1 2" key="2">
    <citation type="submission" date="2018-07" db="EMBL/GenBank/DDBJ databases">
        <title>Pontibacter sp. 2b14 genomic sequence and assembly.</title>
        <authorList>
            <person name="Du Z.-J."/>
        </authorList>
    </citation>
    <scope>NUCLEOTIDE SEQUENCE [LARGE SCALE GENOMIC DNA]</scope>
    <source>
        <strain evidence="1 2">2b14</strain>
    </source>
</reference>
<dbReference type="InterPro" id="IPR038056">
    <property type="entry name" value="YjbR-like_sf"/>
</dbReference>
<comment type="caution">
    <text evidence="1">The sequence shown here is derived from an EMBL/GenBank/DDBJ whole genome shotgun (WGS) entry which is preliminary data.</text>
</comment>
<dbReference type="OrthoDB" id="9789813at2"/>
<keyword evidence="1" id="KW-0238">DNA-binding</keyword>
<evidence type="ECO:0000313" key="1">
    <source>
        <dbReference type="EMBL" id="RAU83250.1"/>
    </source>
</evidence>
<dbReference type="AlphaFoldDB" id="A0A364RFY1"/>
<dbReference type="EMBL" id="QMDV01000002">
    <property type="protein sequence ID" value="RAU83250.1"/>
    <property type="molecule type" value="Genomic_DNA"/>
</dbReference>
<reference evidence="1 2" key="1">
    <citation type="submission" date="2018-06" db="EMBL/GenBank/DDBJ databases">
        <authorList>
            <person name="Liu Z.-W."/>
        </authorList>
    </citation>
    <scope>NUCLEOTIDE SEQUENCE [LARGE SCALE GENOMIC DNA]</scope>
    <source>
        <strain evidence="1 2">2b14</strain>
    </source>
</reference>
<gene>
    <name evidence="1" type="ORF">DP923_08535</name>
</gene>
<proteinExistence type="predicted"/>
<dbReference type="GO" id="GO:0003677">
    <property type="term" value="F:DNA binding"/>
    <property type="evidence" value="ECO:0007669"/>
    <property type="project" value="UniProtKB-KW"/>
</dbReference>
<sequence length="116" mass="13450">MNIEDFREYCLAKPGATECLPFDEDTLVFKVCGKMFTLCSLADFEKGISLKCDPEKAIELREQYDQVTPGYHMSKIHWNTVLPEAGLPDRLLRQWIDDSYNLVFSKLTKKEKLLLN</sequence>